<proteinExistence type="predicted"/>
<dbReference type="InParanoid" id="A0A0P0VX69"/>
<dbReference type="FunCoup" id="A0A0P0VX69">
    <property type="interactions" value="31"/>
</dbReference>
<accession>A0A0P0VX69</accession>
<dbReference type="eggNOG" id="ENOG502SY3B">
    <property type="taxonomic scope" value="Eukaryota"/>
</dbReference>
<dbReference type="EMBL" id="AP014959">
    <property type="protein sequence ID" value="BAS83750.1"/>
    <property type="molecule type" value="Genomic_DNA"/>
</dbReference>
<reference evidence="3" key="1">
    <citation type="journal article" date="2005" name="Nature">
        <title>The map-based sequence of the rice genome.</title>
        <authorList>
            <consortium name="International rice genome sequencing project (IRGSP)"/>
            <person name="Matsumoto T."/>
            <person name="Wu J."/>
            <person name="Kanamori H."/>
            <person name="Katayose Y."/>
            <person name="Fujisawa M."/>
            <person name="Namiki N."/>
            <person name="Mizuno H."/>
            <person name="Yamamoto K."/>
            <person name="Antonio B.A."/>
            <person name="Baba T."/>
            <person name="Sakata K."/>
            <person name="Nagamura Y."/>
            <person name="Aoki H."/>
            <person name="Arikawa K."/>
            <person name="Arita K."/>
            <person name="Bito T."/>
            <person name="Chiden Y."/>
            <person name="Fujitsuka N."/>
            <person name="Fukunaka R."/>
            <person name="Hamada M."/>
            <person name="Harada C."/>
            <person name="Hayashi A."/>
            <person name="Hijishita S."/>
            <person name="Honda M."/>
            <person name="Hosokawa S."/>
            <person name="Ichikawa Y."/>
            <person name="Idonuma A."/>
            <person name="Iijima M."/>
            <person name="Ikeda M."/>
            <person name="Ikeno M."/>
            <person name="Ito K."/>
            <person name="Ito S."/>
            <person name="Ito T."/>
            <person name="Ito Y."/>
            <person name="Ito Y."/>
            <person name="Iwabuchi A."/>
            <person name="Kamiya K."/>
            <person name="Karasawa W."/>
            <person name="Kurita K."/>
            <person name="Katagiri S."/>
            <person name="Kikuta A."/>
            <person name="Kobayashi H."/>
            <person name="Kobayashi N."/>
            <person name="Machita K."/>
            <person name="Maehara T."/>
            <person name="Masukawa M."/>
            <person name="Mizubayashi T."/>
            <person name="Mukai Y."/>
            <person name="Nagasaki H."/>
            <person name="Nagata Y."/>
            <person name="Naito S."/>
            <person name="Nakashima M."/>
            <person name="Nakama Y."/>
            <person name="Nakamichi Y."/>
            <person name="Nakamura M."/>
            <person name="Meguro A."/>
            <person name="Negishi M."/>
            <person name="Ohta I."/>
            <person name="Ohta T."/>
            <person name="Okamoto M."/>
            <person name="Ono N."/>
            <person name="Saji S."/>
            <person name="Sakaguchi M."/>
            <person name="Sakai K."/>
            <person name="Shibata M."/>
            <person name="Shimokawa T."/>
            <person name="Song J."/>
            <person name="Takazaki Y."/>
            <person name="Terasawa K."/>
            <person name="Tsugane M."/>
            <person name="Tsuji K."/>
            <person name="Ueda S."/>
            <person name="Waki K."/>
            <person name="Yamagata H."/>
            <person name="Yamamoto M."/>
            <person name="Yamamoto S."/>
            <person name="Yamane H."/>
            <person name="Yoshiki S."/>
            <person name="Yoshihara R."/>
            <person name="Yukawa K."/>
            <person name="Zhong H."/>
            <person name="Yano M."/>
            <person name="Yuan Q."/>
            <person name="Ouyang S."/>
            <person name="Liu J."/>
            <person name="Jones K.M."/>
            <person name="Gansberger K."/>
            <person name="Moffat K."/>
            <person name="Hill J."/>
            <person name="Bera J."/>
            <person name="Fadrosh D."/>
            <person name="Jin S."/>
            <person name="Johri S."/>
            <person name="Kim M."/>
            <person name="Overton L."/>
            <person name="Reardon M."/>
            <person name="Tsitrin T."/>
            <person name="Vuong H."/>
            <person name="Weaver B."/>
            <person name="Ciecko A."/>
            <person name="Tallon L."/>
            <person name="Jackson J."/>
            <person name="Pai G."/>
            <person name="Aken S.V."/>
            <person name="Utterback T."/>
            <person name="Reidmuller S."/>
            <person name="Feldblyum T."/>
            <person name="Hsiao J."/>
            <person name="Zismann V."/>
            <person name="Iobst S."/>
            <person name="de Vazeille A.R."/>
            <person name="Buell C.R."/>
            <person name="Ying K."/>
            <person name="Li Y."/>
            <person name="Lu T."/>
            <person name="Huang Y."/>
            <person name="Zhao Q."/>
            <person name="Feng Q."/>
            <person name="Zhang L."/>
            <person name="Zhu J."/>
            <person name="Weng Q."/>
            <person name="Mu J."/>
            <person name="Lu Y."/>
            <person name="Fan D."/>
            <person name="Liu Y."/>
            <person name="Guan J."/>
            <person name="Zhang Y."/>
            <person name="Yu S."/>
            <person name="Liu X."/>
            <person name="Zhang Y."/>
            <person name="Hong G."/>
            <person name="Han B."/>
            <person name="Choisne N."/>
            <person name="Demange N."/>
            <person name="Orjeda G."/>
            <person name="Samain S."/>
            <person name="Cattolico L."/>
            <person name="Pelletier E."/>
            <person name="Couloux A."/>
            <person name="Segurens B."/>
            <person name="Wincker P."/>
            <person name="D'Hont A."/>
            <person name="Scarpelli C."/>
            <person name="Weissenbach J."/>
            <person name="Salanoubat M."/>
            <person name="Quetier F."/>
            <person name="Yu Y."/>
            <person name="Kim H.R."/>
            <person name="Rambo T."/>
            <person name="Currie J."/>
            <person name="Collura K."/>
            <person name="Luo M."/>
            <person name="Yang T."/>
            <person name="Ammiraju J.S.S."/>
            <person name="Engler F."/>
            <person name="Soderlund C."/>
            <person name="Wing R.A."/>
            <person name="Palmer L.E."/>
            <person name="de la Bastide M."/>
            <person name="Spiegel L."/>
            <person name="Nascimento L."/>
            <person name="Zutavern T."/>
            <person name="O'Shaughnessy A."/>
            <person name="Dike S."/>
            <person name="Dedhia N."/>
            <person name="Preston R."/>
            <person name="Balija V."/>
            <person name="McCombie W.R."/>
            <person name="Chow T."/>
            <person name="Chen H."/>
            <person name="Chung M."/>
            <person name="Chen C."/>
            <person name="Shaw J."/>
            <person name="Wu H."/>
            <person name="Hsiao K."/>
            <person name="Chao Y."/>
            <person name="Chu M."/>
            <person name="Cheng C."/>
            <person name="Hour A."/>
            <person name="Lee P."/>
            <person name="Lin S."/>
            <person name="Lin Y."/>
            <person name="Liou J."/>
            <person name="Liu S."/>
            <person name="Hsing Y."/>
            <person name="Raghuvanshi S."/>
            <person name="Mohanty A."/>
            <person name="Bharti A.K."/>
            <person name="Gaur A."/>
            <person name="Gupta V."/>
            <person name="Kumar D."/>
            <person name="Ravi V."/>
            <person name="Vij S."/>
            <person name="Kapur A."/>
            <person name="Khurana P."/>
            <person name="Khurana P."/>
            <person name="Khurana J.P."/>
            <person name="Tyagi A.K."/>
            <person name="Gaikwad K."/>
            <person name="Singh A."/>
            <person name="Dalal V."/>
            <person name="Srivastava S."/>
            <person name="Dixit A."/>
            <person name="Pal A.K."/>
            <person name="Ghazi I.A."/>
            <person name="Yadav M."/>
            <person name="Pandit A."/>
            <person name="Bhargava A."/>
            <person name="Sureshbabu K."/>
            <person name="Batra K."/>
            <person name="Sharma T.R."/>
            <person name="Mohapatra T."/>
            <person name="Singh N.K."/>
            <person name="Messing J."/>
            <person name="Nelson A.B."/>
            <person name="Fuks G."/>
            <person name="Kavchok S."/>
            <person name="Keizer G."/>
            <person name="Linton E."/>
            <person name="Llaca V."/>
            <person name="Song R."/>
            <person name="Tanyolac B."/>
            <person name="Young S."/>
            <person name="Ho-Il K."/>
            <person name="Hahn J.H."/>
            <person name="Sangsakoo G."/>
            <person name="Vanavichit A."/>
            <person name="de Mattos Luiz.A.T."/>
            <person name="Zimmer P.D."/>
            <person name="Malone G."/>
            <person name="Dellagostin O."/>
            <person name="de Oliveira A.C."/>
            <person name="Bevan M."/>
            <person name="Bancroft I."/>
            <person name="Minx P."/>
            <person name="Cordum H."/>
            <person name="Wilson R."/>
            <person name="Cheng Z."/>
            <person name="Jin W."/>
            <person name="Jiang J."/>
            <person name="Leong S.A."/>
            <person name="Iwama H."/>
            <person name="Gojobori T."/>
            <person name="Itoh T."/>
            <person name="Niimura Y."/>
            <person name="Fujii Y."/>
            <person name="Habara T."/>
            <person name="Sakai H."/>
            <person name="Sato Y."/>
            <person name="Wilson G."/>
            <person name="Kumar K."/>
            <person name="McCouch S."/>
            <person name="Juretic N."/>
            <person name="Hoen D."/>
            <person name="Wright S."/>
            <person name="Bruskiewich R."/>
            <person name="Bureau T."/>
            <person name="Miyao A."/>
            <person name="Hirochika H."/>
            <person name="Nishikawa T."/>
            <person name="Kadowaki K."/>
            <person name="Sugiura M."/>
            <person name="Burr B."/>
            <person name="Sasaki T."/>
        </authorList>
    </citation>
    <scope>NUCLEOTIDE SEQUENCE [LARGE SCALE GENOMIC DNA]</scope>
    <source>
        <strain evidence="3">cv. Nipponbare</strain>
    </source>
</reference>
<organism evidence="2 3">
    <name type="scientific">Oryza sativa subsp. japonica</name>
    <name type="common">Rice</name>
    <dbReference type="NCBI Taxonomy" id="39947"/>
    <lineage>
        <taxon>Eukaryota</taxon>
        <taxon>Viridiplantae</taxon>
        <taxon>Streptophyta</taxon>
        <taxon>Embryophyta</taxon>
        <taxon>Tracheophyta</taxon>
        <taxon>Spermatophyta</taxon>
        <taxon>Magnoliopsida</taxon>
        <taxon>Liliopsida</taxon>
        <taxon>Poales</taxon>
        <taxon>Poaceae</taxon>
        <taxon>BOP clade</taxon>
        <taxon>Oryzoideae</taxon>
        <taxon>Oryzeae</taxon>
        <taxon>Oryzinae</taxon>
        <taxon>Oryza</taxon>
        <taxon>Oryza sativa</taxon>
    </lineage>
</organism>
<name>A0A0P0VX69_ORYSJ</name>
<dbReference type="AlphaFoldDB" id="A0A0P0VX69"/>
<evidence type="ECO:0000256" key="1">
    <source>
        <dbReference type="SAM" id="MobiDB-lite"/>
    </source>
</evidence>
<feature type="region of interest" description="Disordered" evidence="1">
    <location>
        <begin position="53"/>
        <end position="96"/>
    </location>
</feature>
<dbReference type="Gramene" id="Os03t0299400-00">
    <property type="protein sequence ID" value="Os03t0299400-00"/>
    <property type="gene ID" value="Os03g0299400"/>
</dbReference>
<feature type="non-terminal residue" evidence="2">
    <location>
        <position position="138"/>
    </location>
</feature>
<dbReference type="Proteomes" id="UP000059680">
    <property type="component" value="Chromosome 3"/>
</dbReference>
<dbReference type="PaxDb" id="39947-A0A0P0VX69"/>
<sequence>MMLPARRWVMASAACFMPSAAPSALTRSTRSNSPASNDRMLLAARVWRPSTPALLHSTSNRPYRATARSTARSTSSSTDTSHRTNPTCGPSAAASASPAASSMSAITTLAPCFTNSLTIASPIPLAPPVTMATFPSSL</sequence>
<reference evidence="2 3" key="3">
    <citation type="journal article" date="2013" name="Rice">
        <title>Improvement of the Oryza sativa Nipponbare reference genome using next generation sequence and optical map data.</title>
        <authorList>
            <person name="Kawahara Y."/>
            <person name="de la Bastide M."/>
            <person name="Hamilton J.P."/>
            <person name="Kanamori H."/>
            <person name="McCombie W.R."/>
            <person name="Ouyang S."/>
            <person name="Schwartz D.C."/>
            <person name="Tanaka T."/>
            <person name="Wu J."/>
            <person name="Zhou S."/>
            <person name="Childs K.L."/>
            <person name="Davidson R.M."/>
            <person name="Lin H."/>
            <person name="Quesada-Ocampo L."/>
            <person name="Vaillancourt B."/>
            <person name="Sakai H."/>
            <person name="Lee S.S."/>
            <person name="Kim J."/>
            <person name="Numa H."/>
            <person name="Itoh T."/>
            <person name="Buell C.R."/>
            <person name="Matsumoto T."/>
        </authorList>
    </citation>
    <scope>NUCLEOTIDE SEQUENCE [LARGE SCALE GENOMIC DNA]</scope>
    <source>
        <strain evidence="3">cv. Nipponbare</strain>
    </source>
</reference>
<protein>
    <submittedName>
        <fullName evidence="2">Os03g0299400 protein</fullName>
    </submittedName>
</protein>
<reference evidence="2 3" key="2">
    <citation type="journal article" date="2013" name="Plant Cell Physiol.">
        <title>Rice Annotation Project Database (RAP-DB): an integrative and interactive database for rice genomics.</title>
        <authorList>
            <person name="Sakai H."/>
            <person name="Lee S.S."/>
            <person name="Tanaka T."/>
            <person name="Numa H."/>
            <person name="Kim J."/>
            <person name="Kawahara Y."/>
            <person name="Wakimoto H."/>
            <person name="Yang C.C."/>
            <person name="Iwamoto M."/>
            <person name="Abe T."/>
            <person name="Yamada Y."/>
            <person name="Muto A."/>
            <person name="Inokuchi H."/>
            <person name="Ikemura T."/>
            <person name="Matsumoto T."/>
            <person name="Sasaki T."/>
            <person name="Itoh T."/>
        </authorList>
    </citation>
    <scope>NUCLEOTIDE SEQUENCE [LARGE SCALE GENOMIC DNA]</scope>
    <source>
        <strain evidence="3">cv. Nipponbare</strain>
    </source>
</reference>
<keyword evidence="3" id="KW-1185">Reference proteome</keyword>
<gene>
    <name evidence="2" type="ordered locus">Os03g0299400</name>
    <name evidence="2" type="ORF">OSNPB_030299400</name>
</gene>
<evidence type="ECO:0000313" key="2">
    <source>
        <dbReference type="EMBL" id="BAS83750.1"/>
    </source>
</evidence>
<feature type="compositionally biased region" description="Low complexity" evidence="1">
    <location>
        <begin position="64"/>
        <end position="79"/>
    </location>
</feature>
<evidence type="ECO:0000313" key="3">
    <source>
        <dbReference type="Proteomes" id="UP000059680"/>
    </source>
</evidence>